<dbReference type="Proteomes" id="UP001500689">
    <property type="component" value="Unassembled WGS sequence"/>
</dbReference>
<proteinExistence type="predicted"/>
<dbReference type="EMBL" id="BAAAZN010000001">
    <property type="protein sequence ID" value="GAA3523223.1"/>
    <property type="molecule type" value="Genomic_DNA"/>
</dbReference>
<sequence length="115" mass="12284">MSKRQLERAYRGPAGPASVELHHDGPVALAIGKSVFVRNTPVPQGSTKVWQVPVKDIDSMIMESVITEAVASTSAVVRRITRRPAMSVHGLHSAIQLHPPSRGGSRCDSGADPQP</sequence>
<gene>
    <name evidence="2" type="ORF">GCM10022222_01490</name>
</gene>
<protein>
    <submittedName>
        <fullName evidence="2">Uncharacterized protein</fullName>
    </submittedName>
</protein>
<feature type="region of interest" description="Disordered" evidence="1">
    <location>
        <begin position="90"/>
        <end position="115"/>
    </location>
</feature>
<evidence type="ECO:0000313" key="2">
    <source>
        <dbReference type="EMBL" id="GAA3523223.1"/>
    </source>
</evidence>
<evidence type="ECO:0000313" key="3">
    <source>
        <dbReference type="Proteomes" id="UP001500689"/>
    </source>
</evidence>
<organism evidence="2 3">
    <name type="scientific">Amycolatopsis ultiminotia</name>
    <dbReference type="NCBI Taxonomy" id="543629"/>
    <lineage>
        <taxon>Bacteria</taxon>
        <taxon>Bacillati</taxon>
        <taxon>Actinomycetota</taxon>
        <taxon>Actinomycetes</taxon>
        <taxon>Pseudonocardiales</taxon>
        <taxon>Pseudonocardiaceae</taxon>
        <taxon>Amycolatopsis</taxon>
    </lineage>
</organism>
<comment type="caution">
    <text evidence="2">The sequence shown here is derived from an EMBL/GenBank/DDBJ whole genome shotgun (WGS) entry which is preliminary data.</text>
</comment>
<evidence type="ECO:0000256" key="1">
    <source>
        <dbReference type="SAM" id="MobiDB-lite"/>
    </source>
</evidence>
<name>A0ABP6UV67_9PSEU</name>
<reference evidence="3" key="1">
    <citation type="journal article" date="2019" name="Int. J. Syst. Evol. Microbiol.">
        <title>The Global Catalogue of Microorganisms (GCM) 10K type strain sequencing project: providing services to taxonomists for standard genome sequencing and annotation.</title>
        <authorList>
            <consortium name="The Broad Institute Genomics Platform"/>
            <consortium name="The Broad Institute Genome Sequencing Center for Infectious Disease"/>
            <person name="Wu L."/>
            <person name="Ma J."/>
        </authorList>
    </citation>
    <scope>NUCLEOTIDE SEQUENCE [LARGE SCALE GENOMIC DNA]</scope>
    <source>
        <strain evidence="3">JCM 16898</strain>
    </source>
</reference>
<keyword evidence="3" id="KW-1185">Reference proteome</keyword>
<accession>A0ABP6UV67</accession>